<name>A0A5C0AUI8_9BURK</name>
<evidence type="ECO:0000256" key="5">
    <source>
        <dbReference type="ARBA" id="ARBA00022884"/>
    </source>
</evidence>
<comment type="subcellular location">
    <subcellularLocation>
        <location evidence="1">Cytoplasm</location>
    </subcellularLocation>
</comment>
<dbReference type="SUPFAM" id="SSF53300">
    <property type="entry name" value="vWA-like"/>
    <property type="match status" value="1"/>
</dbReference>
<keyword evidence="5" id="KW-0694">RNA-binding</keyword>
<keyword evidence="6" id="KW-0687">Ribonucleoprotein</keyword>
<evidence type="ECO:0000256" key="1">
    <source>
        <dbReference type="ARBA" id="ARBA00004496"/>
    </source>
</evidence>
<dbReference type="SUPFAM" id="SSF140864">
    <property type="entry name" value="TROVE domain-like"/>
    <property type="match status" value="1"/>
</dbReference>
<dbReference type="GO" id="GO:0046872">
    <property type="term" value="F:metal ion binding"/>
    <property type="evidence" value="ECO:0007669"/>
    <property type="project" value="UniProtKB-KW"/>
</dbReference>
<feature type="domain" description="TROVE" evidence="7">
    <location>
        <begin position="20"/>
        <end position="329"/>
    </location>
</feature>
<sequence length="524" mass="56488">MVNTQLFQTLRGVMLPATTARNAEQAPAYAFDARHQLAQFAATGCLNQTFYASADAQLDAVQALAQEVDASFVAKTAIHARERGHMKDMPALLAAGLAVRDVALLSQVFPRVIDDGKMLRNFVQILRSGAVGRKSLGTRPKKLVQQWLLTANEKQLLHAAVGNAPSLADVVKMVHPKPTQAWRASWFAWLIGQAVDEAALPPITQAFERFKRDIATGVVGEVPDVPFQMLSALNLSAEQWAGIARKGSWQMVRQNLNTFARHGVFEIPGMAEVIAAKLRDPQAVSKARVMPYQLMAAFKTAGESVPAVVRDALQDAMELALVKVPTFAGNVVVCPDVSGSMGSPVTGYRDSATSAMRCIDVAALVAAAVLRKHPQARVVPFAESVRKFAMNPRDSVMTNAQALASLGGGGTNCSAPLAELNRQRAAVDLLILVSDNESWVDANGRGATQTMREWELLKQRNPNARMVCIDVQPNASTQAAERHDILNVGGFSDAVFTTMATFASGKMNADHWVGEIENVSLTAQ</sequence>
<gene>
    <name evidence="8" type="ORF">FXN63_03220</name>
</gene>
<keyword evidence="3" id="KW-0963">Cytoplasm</keyword>
<evidence type="ECO:0000313" key="9">
    <source>
        <dbReference type="Proteomes" id="UP000325161"/>
    </source>
</evidence>
<dbReference type="InterPro" id="IPR037214">
    <property type="entry name" value="TROVE_dom_sf"/>
</dbReference>
<dbReference type="RefSeq" id="WP_148812790.1">
    <property type="nucleotide sequence ID" value="NZ_CP043046.1"/>
</dbReference>
<dbReference type="KEGG" id="pacr:FXN63_03220"/>
<reference evidence="8 9" key="1">
    <citation type="submission" date="2019-08" db="EMBL/GenBank/DDBJ databases">
        <title>Amphibian skin-associated Pigmentiphaga: genome sequence and occurrence across geography and hosts.</title>
        <authorList>
            <person name="Bletz M.C."/>
            <person name="Bunk B."/>
            <person name="Sproeer C."/>
            <person name="Biwer P."/>
            <person name="Reiter S."/>
            <person name="Rabemananjara F.C.E."/>
            <person name="Schulz S."/>
            <person name="Overmann J."/>
            <person name="Vences M."/>
        </authorList>
    </citation>
    <scope>NUCLEOTIDE SEQUENCE [LARGE SCALE GENOMIC DNA]</scope>
    <source>
        <strain evidence="8 9">Mada1488</strain>
    </source>
</reference>
<organism evidence="8 9">
    <name type="scientific">Pigmentiphaga aceris</name>
    <dbReference type="NCBI Taxonomy" id="1940612"/>
    <lineage>
        <taxon>Bacteria</taxon>
        <taxon>Pseudomonadati</taxon>
        <taxon>Pseudomonadota</taxon>
        <taxon>Betaproteobacteria</taxon>
        <taxon>Burkholderiales</taxon>
        <taxon>Alcaligenaceae</taxon>
        <taxon>Pigmentiphaga</taxon>
    </lineage>
</organism>
<dbReference type="PROSITE" id="PS50988">
    <property type="entry name" value="TROVE"/>
    <property type="match status" value="1"/>
</dbReference>
<evidence type="ECO:0000313" key="8">
    <source>
        <dbReference type="EMBL" id="QEI04963.1"/>
    </source>
</evidence>
<dbReference type="GO" id="GO:0003723">
    <property type="term" value="F:RNA binding"/>
    <property type="evidence" value="ECO:0007669"/>
    <property type="project" value="UniProtKB-KW"/>
</dbReference>
<evidence type="ECO:0000259" key="7">
    <source>
        <dbReference type="PROSITE" id="PS50988"/>
    </source>
</evidence>
<evidence type="ECO:0000256" key="2">
    <source>
        <dbReference type="ARBA" id="ARBA00007814"/>
    </source>
</evidence>
<dbReference type="InterPro" id="IPR008858">
    <property type="entry name" value="TROVE_dom"/>
</dbReference>
<dbReference type="PANTHER" id="PTHR14202">
    <property type="entry name" value="60 KDA RIBONUCLEOPROTEIN SSA/RO"/>
    <property type="match status" value="1"/>
</dbReference>
<evidence type="ECO:0000256" key="6">
    <source>
        <dbReference type="ARBA" id="ARBA00023274"/>
    </source>
</evidence>
<dbReference type="InterPro" id="IPR056800">
    <property type="entry name" value="vWA_Ro60"/>
</dbReference>
<keyword evidence="4" id="KW-0479">Metal-binding</keyword>
<evidence type="ECO:0000256" key="4">
    <source>
        <dbReference type="ARBA" id="ARBA00022723"/>
    </source>
</evidence>
<dbReference type="AlphaFoldDB" id="A0A5C0AUI8"/>
<proteinExistence type="inferred from homology"/>
<dbReference type="InterPro" id="IPR040322">
    <property type="entry name" value="TROVE2"/>
</dbReference>
<comment type="similarity">
    <text evidence="2">Belongs to the Ro 60 kDa family.</text>
</comment>
<dbReference type="InterPro" id="IPR036465">
    <property type="entry name" value="vWFA_dom_sf"/>
</dbReference>
<accession>A0A5C0AUI8</accession>
<dbReference type="OrthoDB" id="208855at2"/>
<dbReference type="Pfam" id="PF25045">
    <property type="entry name" value="vWA_Ro60"/>
    <property type="match status" value="1"/>
</dbReference>
<dbReference type="GO" id="GO:0005737">
    <property type="term" value="C:cytoplasm"/>
    <property type="evidence" value="ECO:0007669"/>
    <property type="project" value="UniProtKB-SubCell"/>
</dbReference>
<dbReference type="PANTHER" id="PTHR14202:SF0">
    <property type="entry name" value="RNA-BINDING PROTEIN RO60"/>
    <property type="match status" value="1"/>
</dbReference>
<evidence type="ECO:0000256" key="3">
    <source>
        <dbReference type="ARBA" id="ARBA00022490"/>
    </source>
</evidence>
<protein>
    <submittedName>
        <fullName evidence="8">RNA-binding protein</fullName>
    </submittedName>
</protein>
<dbReference type="EMBL" id="CP043046">
    <property type="protein sequence ID" value="QEI04963.1"/>
    <property type="molecule type" value="Genomic_DNA"/>
</dbReference>
<keyword evidence="9" id="KW-1185">Reference proteome</keyword>
<dbReference type="GO" id="GO:1990904">
    <property type="term" value="C:ribonucleoprotein complex"/>
    <property type="evidence" value="ECO:0007669"/>
    <property type="project" value="UniProtKB-KW"/>
</dbReference>
<dbReference type="Gene3D" id="3.40.50.410">
    <property type="entry name" value="von Willebrand factor, type A domain"/>
    <property type="match status" value="1"/>
</dbReference>
<dbReference type="Proteomes" id="UP000325161">
    <property type="component" value="Chromosome"/>
</dbReference>